<keyword evidence="6" id="KW-0732">Signal</keyword>
<evidence type="ECO:0000256" key="1">
    <source>
        <dbReference type="ARBA" id="ARBA00004141"/>
    </source>
</evidence>
<keyword evidence="5" id="KW-0489">Methyltransferase</keyword>
<feature type="transmembrane region" description="Helical" evidence="5">
    <location>
        <begin position="137"/>
        <end position="156"/>
    </location>
</feature>
<keyword evidence="2 5" id="KW-0812">Transmembrane</keyword>
<evidence type="ECO:0000256" key="4">
    <source>
        <dbReference type="ARBA" id="ARBA00023136"/>
    </source>
</evidence>
<sequence>MPLARKIGSLLFLSQAMLSFLRSWDGQSLPPQVCPNPSNVNSNILSWTPTTILAVAIALVGASIRLPAYRTLGRNFTFDIAPPDRLVTSGAYRYLQHPSYTGQFLVISGCFGLFFRWDGPLACWFSPSTRQALDGWGLPLILLVLAGTIWQTLCRIQDEEMMMKEKFGKEWEEWHSKTSRLIPGLF</sequence>
<dbReference type="OrthoDB" id="422086at2759"/>
<evidence type="ECO:0000256" key="5">
    <source>
        <dbReference type="RuleBase" id="RU362022"/>
    </source>
</evidence>
<feature type="transmembrane region" description="Helical" evidence="5">
    <location>
        <begin position="44"/>
        <end position="64"/>
    </location>
</feature>
<feature type="transmembrane region" description="Helical" evidence="5">
    <location>
        <begin position="100"/>
        <end position="117"/>
    </location>
</feature>
<evidence type="ECO:0000256" key="2">
    <source>
        <dbReference type="ARBA" id="ARBA00022692"/>
    </source>
</evidence>
<comment type="similarity">
    <text evidence="5">Belongs to the class VI-like SAM-binding methyltransferase superfamily. Isoprenylcysteine carboxyl methyltransferase family.</text>
</comment>
<name>A0A1L9RTK2_ASPWE</name>
<feature type="signal peptide" evidence="6">
    <location>
        <begin position="1"/>
        <end position="26"/>
    </location>
</feature>
<keyword evidence="8" id="KW-1185">Reference proteome</keyword>
<dbReference type="Proteomes" id="UP000184383">
    <property type="component" value="Unassembled WGS sequence"/>
</dbReference>
<feature type="chain" id="PRO_5013154714" description="Protein-S-isoprenylcysteine O-methyltransferase" evidence="6">
    <location>
        <begin position="27"/>
        <end position="186"/>
    </location>
</feature>
<dbReference type="GO" id="GO:0032259">
    <property type="term" value="P:methylation"/>
    <property type="evidence" value="ECO:0007669"/>
    <property type="project" value="UniProtKB-KW"/>
</dbReference>
<comment type="catalytic activity">
    <reaction evidence="5">
        <text>[protein]-C-terminal S-[(2E,6E)-farnesyl]-L-cysteine + S-adenosyl-L-methionine = [protein]-C-terminal S-[(2E,6E)-farnesyl]-L-cysteine methyl ester + S-adenosyl-L-homocysteine</text>
        <dbReference type="Rhea" id="RHEA:21672"/>
        <dbReference type="Rhea" id="RHEA-COMP:12125"/>
        <dbReference type="Rhea" id="RHEA-COMP:12126"/>
        <dbReference type="ChEBI" id="CHEBI:57856"/>
        <dbReference type="ChEBI" id="CHEBI:59789"/>
        <dbReference type="ChEBI" id="CHEBI:90510"/>
        <dbReference type="ChEBI" id="CHEBI:90511"/>
        <dbReference type="EC" id="2.1.1.100"/>
    </reaction>
</comment>
<dbReference type="AlphaFoldDB" id="A0A1L9RTK2"/>
<evidence type="ECO:0000313" key="7">
    <source>
        <dbReference type="EMBL" id="OJJ38286.1"/>
    </source>
</evidence>
<dbReference type="Pfam" id="PF04140">
    <property type="entry name" value="ICMT"/>
    <property type="match status" value="1"/>
</dbReference>
<comment type="subcellular location">
    <subcellularLocation>
        <location evidence="5">Endoplasmic reticulum membrane</location>
        <topology evidence="5">Multi-pass membrane protein</topology>
    </subcellularLocation>
    <subcellularLocation>
        <location evidence="1">Membrane</location>
        <topology evidence="1">Multi-pass membrane protein</topology>
    </subcellularLocation>
</comment>
<organism evidence="7 8">
    <name type="scientific">Aspergillus wentii DTO 134E9</name>
    <dbReference type="NCBI Taxonomy" id="1073089"/>
    <lineage>
        <taxon>Eukaryota</taxon>
        <taxon>Fungi</taxon>
        <taxon>Dikarya</taxon>
        <taxon>Ascomycota</taxon>
        <taxon>Pezizomycotina</taxon>
        <taxon>Eurotiomycetes</taxon>
        <taxon>Eurotiomycetidae</taxon>
        <taxon>Eurotiales</taxon>
        <taxon>Aspergillaceae</taxon>
        <taxon>Aspergillus</taxon>
        <taxon>Aspergillus subgen. Cremei</taxon>
    </lineage>
</organism>
<dbReference type="RefSeq" id="XP_040691962.1">
    <property type="nucleotide sequence ID" value="XM_040834330.1"/>
</dbReference>
<evidence type="ECO:0000256" key="6">
    <source>
        <dbReference type="SAM" id="SignalP"/>
    </source>
</evidence>
<dbReference type="GO" id="GO:0004671">
    <property type="term" value="F:protein C-terminal S-isoprenylcysteine carboxyl O-methyltransferase activity"/>
    <property type="evidence" value="ECO:0007669"/>
    <property type="project" value="UniProtKB-EC"/>
</dbReference>
<keyword evidence="5" id="KW-0949">S-adenosyl-L-methionine</keyword>
<dbReference type="EC" id="2.1.1.100" evidence="5"/>
<dbReference type="InterPro" id="IPR007269">
    <property type="entry name" value="ICMT_MeTrfase"/>
</dbReference>
<dbReference type="STRING" id="1073089.A0A1L9RTK2"/>
<dbReference type="GeneID" id="63750178"/>
<comment type="caution">
    <text evidence="5">Lacks conserved residue(s) required for the propagation of feature annotation.</text>
</comment>
<dbReference type="PANTHER" id="PTHR12714:SF9">
    <property type="entry name" value="PROTEIN-S-ISOPRENYLCYSTEINE O-METHYLTRANSFERASE"/>
    <property type="match status" value="1"/>
</dbReference>
<keyword evidence="5" id="KW-0808">Transferase</keyword>
<evidence type="ECO:0000313" key="8">
    <source>
        <dbReference type="Proteomes" id="UP000184383"/>
    </source>
</evidence>
<dbReference type="EMBL" id="KV878210">
    <property type="protein sequence ID" value="OJJ38286.1"/>
    <property type="molecule type" value="Genomic_DNA"/>
</dbReference>
<dbReference type="PANTHER" id="PTHR12714">
    <property type="entry name" value="PROTEIN-S ISOPRENYLCYSTEINE O-METHYLTRANSFERASE"/>
    <property type="match status" value="1"/>
</dbReference>
<dbReference type="Gene3D" id="1.20.120.1630">
    <property type="match status" value="1"/>
</dbReference>
<dbReference type="VEuPathDB" id="FungiDB:ASPWEDRAFT_35911"/>
<keyword evidence="3 5" id="KW-1133">Transmembrane helix</keyword>
<evidence type="ECO:0000256" key="3">
    <source>
        <dbReference type="ARBA" id="ARBA00022989"/>
    </source>
</evidence>
<accession>A0A1L9RTK2</accession>
<protein>
    <recommendedName>
        <fullName evidence="5">Protein-S-isoprenylcysteine O-methyltransferase</fullName>
        <ecNumber evidence="5">2.1.1.100</ecNumber>
    </recommendedName>
</protein>
<reference evidence="8" key="1">
    <citation type="journal article" date="2017" name="Genome Biol.">
        <title>Comparative genomics reveals high biological diversity and specific adaptations in the industrially and medically important fungal genus Aspergillus.</title>
        <authorList>
            <person name="de Vries R.P."/>
            <person name="Riley R."/>
            <person name="Wiebenga A."/>
            <person name="Aguilar-Osorio G."/>
            <person name="Amillis S."/>
            <person name="Uchima C.A."/>
            <person name="Anderluh G."/>
            <person name="Asadollahi M."/>
            <person name="Askin M."/>
            <person name="Barry K."/>
            <person name="Battaglia E."/>
            <person name="Bayram O."/>
            <person name="Benocci T."/>
            <person name="Braus-Stromeyer S.A."/>
            <person name="Caldana C."/>
            <person name="Canovas D."/>
            <person name="Cerqueira G.C."/>
            <person name="Chen F."/>
            <person name="Chen W."/>
            <person name="Choi C."/>
            <person name="Clum A."/>
            <person name="Dos Santos R.A."/>
            <person name="Damasio A.R."/>
            <person name="Diallinas G."/>
            <person name="Emri T."/>
            <person name="Fekete E."/>
            <person name="Flipphi M."/>
            <person name="Freyberg S."/>
            <person name="Gallo A."/>
            <person name="Gournas C."/>
            <person name="Habgood R."/>
            <person name="Hainaut M."/>
            <person name="Harispe M.L."/>
            <person name="Henrissat B."/>
            <person name="Hilden K.S."/>
            <person name="Hope R."/>
            <person name="Hossain A."/>
            <person name="Karabika E."/>
            <person name="Karaffa L."/>
            <person name="Karanyi Z."/>
            <person name="Krasevec N."/>
            <person name="Kuo A."/>
            <person name="Kusch H."/>
            <person name="LaButti K."/>
            <person name="Lagendijk E.L."/>
            <person name="Lapidus A."/>
            <person name="Levasseur A."/>
            <person name="Lindquist E."/>
            <person name="Lipzen A."/>
            <person name="Logrieco A.F."/>
            <person name="MacCabe A."/>
            <person name="Maekelae M.R."/>
            <person name="Malavazi I."/>
            <person name="Melin P."/>
            <person name="Meyer V."/>
            <person name="Mielnichuk N."/>
            <person name="Miskei M."/>
            <person name="Molnar A.P."/>
            <person name="Mule G."/>
            <person name="Ngan C.Y."/>
            <person name="Orejas M."/>
            <person name="Orosz E."/>
            <person name="Ouedraogo J.P."/>
            <person name="Overkamp K.M."/>
            <person name="Park H.-S."/>
            <person name="Perrone G."/>
            <person name="Piumi F."/>
            <person name="Punt P.J."/>
            <person name="Ram A.F."/>
            <person name="Ramon A."/>
            <person name="Rauscher S."/>
            <person name="Record E."/>
            <person name="Riano-Pachon D.M."/>
            <person name="Robert V."/>
            <person name="Roehrig J."/>
            <person name="Ruller R."/>
            <person name="Salamov A."/>
            <person name="Salih N.S."/>
            <person name="Samson R.A."/>
            <person name="Sandor E."/>
            <person name="Sanguinetti M."/>
            <person name="Schuetze T."/>
            <person name="Sepcic K."/>
            <person name="Shelest E."/>
            <person name="Sherlock G."/>
            <person name="Sophianopoulou V."/>
            <person name="Squina F.M."/>
            <person name="Sun H."/>
            <person name="Susca A."/>
            <person name="Todd R.B."/>
            <person name="Tsang A."/>
            <person name="Unkles S.E."/>
            <person name="van de Wiele N."/>
            <person name="van Rossen-Uffink D."/>
            <person name="Oliveira J.V."/>
            <person name="Vesth T.C."/>
            <person name="Visser J."/>
            <person name="Yu J.-H."/>
            <person name="Zhou M."/>
            <person name="Andersen M.R."/>
            <person name="Archer D.B."/>
            <person name="Baker S.E."/>
            <person name="Benoit I."/>
            <person name="Brakhage A.A."/>
            <person name="Braus G.H."/>
            <person name="Fischer R."/>
            <person name="Frisvad J.C."/>
            <person name="Goldman G.H."/>
            <person name="Houbraken J."/>
            <person name="Oakley B."/>
            <person name="Pocsi I."/>
            <person name="Scazzocchio C."/>
            <person name="Seiboth B."/>
            <person name="vanKuyk P.A."/>
            <person name="Wortman J."/>
            <person name="Dyer P.S."/>
            <person name="Grigoriev I.V."/>
        </authorList>
    </citation>
    <scope>NUCLEOTIDE SEQUENCE [LARGE SCALE GENOMIC DNA]</scope>
    <source>
        <strain evidence="8">DTO 134E9</strain>
    </source>
</reference>
<dbReference type="GO" id="GO:0005789">
    <property type="term" value="C:endoplasmic reticulum membrane"/>
    <property type="evidence" value="ECO:0007669"/>
    <property type="project" value="UniProtKB-SubCell"/>
</dbReference>
<proteinExistence type="inferred from homology"/>
<keyword evidence="5" id="KW-0256">Endoplasmic reticulum</keyword>
<gene>
    <name evidence="7" type="ORF">ASPWEDRAFT_35911</name>
</gene>
<keyword evidence="4 5" id="KW-0472">Membrane</keyword>